<dbReference type="GO" id="GO:0005737">
    <property type="term" value="C:cytoplasm"/>
    <property type="evidence" value="ECO:0007669"/>
    <property type="project" value="TreeGrafter"/>
</dbReference>
<feature type="compositionally biased region" description="Basic and acidic residues" evidence="2">
    <location>
        <begin position="347"/>
        <end position="356"/>
    </location>
</feature>
<comment type="caution">
    <text evidence="5">The sequence shown here is derived from an EMBL/GenBank/DDBJ whole genome shotgun (WGS) entry which is preliminary data.</text>
</comment>
<keyword evidence="3" id="KW-0812">Transmembrane</keyword>
<dbReference type="GO" id="GO:0033550">
    <property type="term" value="F:MAP kinase tyrosine phosphatase activity"/>
    <property type="evidence" value="ECO:0007669"/>
    <property type="project" value="TreeGrafter"/>
</dbReference>
<feature type="non-terminal residue" evidence="5">
    <location>
        <position position="605"/>
    </location>
</feature>
<dbReference type="Proteomes" id="UP000524007">
    <property type="component" value="Unassembled WGS sequence"/>
</dbReference>
<dbReference type="GO" id="GO:0008330">
    <property type="term" value="F:protein tyrosine/threonine phosphatase activity"/>
    <property type="evidence" value="ECO:0007669"/>
    <property type="project" value="TreeGrafter"/>
</dbReference>
<feature type="non-terminal residue" evidence="5">
    <location>
        <position position="1"/>
    </location>
</feature>
<feature type="region of interest" description="Disordered" evidence="2">
    <location>
        <begin position="277"/>
        <end position="481"/>
    </location>
</feature>
<evidence type="ECO:0000256" key="1">
    <source>
        <dbReference type="ARBA" id="ARBA00022912"/>
    </source>
</evidence>
<feature type="compositionally biased region" description="Basic and acidic residues" evidence="2">
    <location>
        <begin position="543"/>
        <end position="563"/>
    </location>
</feature>
<evidence type="ECO:0000256" key="2">
    <source>
        <dbReference type="SAM" id="MobiDB-lite"/>
    </source>
</evidence>
<dbReference type="CDD" id="cd01446">
    <property type="entry name" value="DSP_MapKP"/>
    <property type="match status" value="1"/>
</dbReference>
<dbReference type="AlphaFoldDB" id="A0A7L2A0Q2"/>
<dbReference type="GO" id="GO:0017017">
    <property type="term" value="F:MAP kinase tyrosine/serine/threonine phosphatase activity"/>
    <property type="evidence" value="ECO:0007669"/>
    <property type="project" value="TreeGrafter"/>
</dbReference>
<dbReference type="InterPro" id="IPR001763">
    <property type="entry name" value="Rhodanese-like_dom"/>
</dbReference>
<dbReference type="PROSITE" id="PS50206">
    <property type="entry name" value="RHODANESE_3"/>
    <property type="match status" value="1"/>
</dbReference>
<reference evidence="5 6" key="1">
    <citation type="submission" date="2019-09" db="EMBL/GenBank/DDBJ databases">
        <title>Bird 10,000 Genomes (B10K) Project - Family phase.</title>
        <authorList>
            <person name="Zhang G."/>
        </authorList>
    </citation>
    <scope>NUCLEOTIDE SEQUENCE [LARGE SCALE GENOMIC DNA]</scope>
    <source>
        <strain evidence="5">B10K-DU-002-43</strain>
        <tissue evidence="5">Muscle</tissue>
    </source>
</reference>
<dbReference type="EMBL" id="VXBY01002445">
    <property type="protein sequence ID" value="NXP39200.1"/>
    <property type="molecule type" value="Genomic_DNA"/>
</dbReference>
<accession>A0A7L2A0Q2</accession>
<keyword evidence="1" id="KW-0378">Hydrolase</keyword>
<dbReference type="PANTHER" id="PTHR10159:SF108">
    <property type="entry name" value="DUAL SPECIFICITY PROTEIN PHOSPHATASE 8"/>
    <property type="match status" value="1"/>
</dbReference>
<keyword evidence="6" id="KW-1185">Reference proteome</keyword>
<evidence type="ECO:0000256" key="3">
    <source>
        <dbReference type="SAM" id="Phobius"/>
    </source>
</evidence>
<gene>
    <name evidence="5" type="primary">Dusp8</name>
    <name evidence="5" type="ORF">LEILUT_R08525</name>
</gene>
<dbReference type="GO" id="GO:0043409">
    <property type="term" value="P:negative regulation of MAPK cascade"/>
    <property type="evidence" value="ECO:0007669"/>
    <property type="project" value="TreeGrafter"/>
</dbReference>
<dbReference type="InterPro" id="IPR036873">
    <property type="entry name" value="Rhodanese-like_dom_sf"/>
</dbReference>
<dbReference type="PANTHER" id="PTHR10159">
    <property type="entry name" value="DUAL SPECIFICITY PROTEIN PHOSPHATASE"/>
    <property type="match status" value="1"/>
</dbReference>
<evidence type="ECO:0000313" key="5">
    <source>
        <dbReference type="EMBL" id="NXP39200.1"/>
    </source>
</evidence>
<feature type="domain" description="Rhodanese" evidence="4">
    <location>
        <begin position="23"/>
        <end position="71"/>
    </location>
</feature>
<keyword evidence="1" id="KW-0904">Protein phosphatase</keyword>
<feature type="compositionally biased region" description="Low complexity" evidence="2">
    <location>
        <begin position="394"/>
        <end position="407"/>
    </location>
</feature>
<evidence type="ECO:0000259" key="4">
    <source>
        <dbReference type="PROSITE" id="PS50206"/>
    </source>
</evidence>
<feature type="compositionally biased region" description="Basic and acidic residues" evidence="2">
    <location>
        <begin position="578"/>
        <end position="588"/>
    </location>
</feature>
<sequence>MAGDRLPRKVMDPKKLASLLRNGAEGTLVIDSRSFVEYNSWHVLSSVNICCSKLVKRRLQQDKVSITELIQPASKMKVRDLTCTFHGGSPASGLAEEKMLREILIWLVSGGFSVIFQCLILEFPCPFPFPLILPFHASCHPAEPWGQFCLPVPGARLETGGWDIHVLCVPHLPFILSSACVNIPCILMDCKSLKLRLTTRRKIMPRYIPVTSQDFVTFHVTFSAPPLLPSLGREGHSATHRFVKDRRPSISPNFNFLGQLLEYERSLKLLKALKSKGDWGEGDAQQDPAEVAESSRQPPTPTSEKADDVPRSTGPASPTSDPERQSGTPKVLSPTTLQQGLNGLHLSSERIQDTNRLKRSFSLDIKSAYSPGLRQDPPGPPGPGEAPKLCKLDSPSGSGSLSPFSPGADSPDRPTGPELLLEAKVRQRRKHRHAAGSPAHGLSLNVGGTCATRKSPGAEDGLPPRLGQPPTAPGATTATAAWSGVHLESPSAASGEAGWYFGKDSGSAGGSGGGLFPGAGPYPPPFGCGAVAAGCEIRLRDKARAEPRDGRHSWHEEAGAEKQFKRRSCQMEFEETMSEGRAREELGKISKQSSFSGSMEIIEVS</sequence>
<protein>
    <submittedName>
        <fullName evidence="5">DUS8 phosphatase</fullName>
    </submittedName>
</protein>
<organism evidence="5 6">
    <name type="scientific">Leiothrix lutea</name>
    <name type="common">Red-billed leiothrix</name>
    <name type="synonym">Sylvia lutea</name>
    <dbReference type="NCBI Taxonomy" id="36275"/>
    <lineage>
        <taxon>Eukaryota</taxon>
        <taxon>Metazoa</taxon>
        <taxon>Chordata</taxon>
        <taxon>Craniata</taxon>
        <taxon>Vertebrata</taxon>
        <taxon>Euteleostomi</taxon>
        <taxon>Archelosauria</taxon>
        <taxon>Archosauria</taxon>
        <taxon>Dinosauria</taxon>
        <taxon>Saurischia</taxon>
        <taxon>Theropoda</taxon>
        <taxon>Coelurosauria</taxon>
        <taxon>Aves</taxon>
        <taxon>Neognathae</taxon>
        <taxon>Neoaves</taxon>
        <taxon>Telluraves</taxon>
        <taxon>Australaves</taxon>
        <taxon>Passeriformes</taxon>
        <taxon>Sylvioidea</taxon>
        <taxon>Leiothrichidae</taxon>
        <taxon>Leiothrix</taxon>
    </lineage>
</organism>
<feature type="compositionally biased region" description="Polar residues" evidence="2">
    <location>
        <begin position="314"/>
        <end position="341"/>
    </location>
</feature>
<keyword evidence="3" id="KW-0472">Membrane</keyword>
<feature type="region of interest" description="Disordered" evidence="2">
    <location>
        <begin position="543"/>
        <end position="605"/>
    </location>
</feature>
<dbReference type="SUPFAM" id="SSF52821">
    <property type="entry name" value="Rhodanese/Cell cycle control phosphatase"/>
    <property type="match status" value="1"/>
</dbReference>
<name>A0A7L2A0Q2_LEILU</name>
<keyword evidence="3" id="KW-1133">Transmembrane helix</keyword>
<evidence type="ECO:0000313" key="6">
    <source>
        <dbReference type="Proteomes" id="UP000524007"/>
    </source>
</evidence>
<dbReference type="Gene3D" id="3.40.250.10">
    <property type="entry name" value="Rhodanese-like domain"/>
    <property type="match status" value="1"/>
</dbReference>
<proteinExistence type="predicted"/>
<feature type="transmembrane region" description="Helical" evidence="3">
    <location>
        <begin position="103"/>
        <end position="123"/>
    </location>
</feature>